<sequence length="246" mass="27695">MISVAYGLTYIFQTGHIVFPYEPYYFLFIFSIGFVIFTIYFEREKKAFFHRELIGGAIASACLTFLIIACVAGMKYIWEKGLSGIGIETLAYAFSISMILSLILYFVIGKIEVKFVPGDFIRVLSIVFGIAILIMVTVVYGINYIIKINPFPVKPYILFFMFAILFVLASVFYEKRGAVYPWFLLGGAVASACLAFMIAAIIGGLRYVLEKGFTGLGTDTVFYSLSICIILSMVLYNQYDIIKEKL</sequence>
<feature type="transmembrane region" description="Helical" evidence="1">
    <location>
        <begin position="155"/>
        <end position="173"/>
    </location>
</feature>
<keyword evidence="1" id="KW-0812">Transmembrane</keyword>
<feature type="transmembrane region" description="Helical" evidence="1">
    <location>
        <begin position="90"/>
        <end position="108"/>
    </location>
</feature>
<protein>
    <submittedName>
        <fullName evidence="2">Heat shock protein</fullName>
    </submittedName>
</protein>
<proteinExistence type="predicted"/>
<keyword evidence="1" id="KW-0472">Membrane</keyword>
<accession>A0A0P7ZEY4</accession>
<reference evidence="2 3" key="1">
    <citation type="submission" date="2015-09" db="EMBL/GenBank/DDBJ databases">
        <title>A metagenomics-based metabolic model of nitrate-dependent anaerobic oxidation of methane by Methanoperedens-like archaea.</title>
        <authorList>
            <person name="Arshad A."/>
            <person name="Speth D.R."/>
            <person name="De Graaf R.M."/>
            <person name="Op Den Camp H.J."/>
            <person name="Jetten M.S."/>
            <person name="Welte C.U."/>
        </authorList>
    </citation>
    <scope>NUCLEOTIDE SEQUENCE [LARGE SCALE GENOMIC DNA]</scope>
</reference>
<evidence type="ECO:0000313" key="2">
    <source>
        <dbReference type="EMBL" id="KPQ42072.1"/>
    </source>
</evidence>
<gene>
    <name evidence="2" type="ORF">MPEBLZ_03382</name>
</gene>
<feature type="transmembrane region" description="Helical" evidence="1">
    <location>
        <begin position="182"/>
        <end position="209"/>
    </location>
</feature>
<evidence type="ECO:0000313" key="3">
    <source>
        <dbReference type="Proteomes" id="UP000050360"/>
    </source>
</evidence>
<dbReference type="EMBL" id="LKCM01000268">
    <property type="protein sequence ID" value="KPQ42072.1"/>
    <property type="molecule type" value="Genomic_DNA"/>
</dbReference>
<feature type="transmembrane region" description="Helical" evidence="1">
    <location>
        <begin position="120"/>
        <end position="143"/>
    </location>
</feature>
<keyword evidence="2" id="KW-0346">Stress response</keyword>
<organism evidence="2 3">
    <name type="scientific">Candidatus Methanoperedens nitratireducens</name>
    <dbReference type="NCBI Taxonomy" id="1392998"/>
    <lineage>
        <taxon>Archaea</taxon>
        <taxon>Methanobacteriati</taxon>
        <taxon>Methanobacteriota</taxon>
        <taxon>Stenosarchaea group</taxon>
        <taxon>Methanomicrobia</taxon>
        <taxon>Methanosarcinales</taxon>
        <taxon>ANME-2 cluster</taxon>
        <taxon>Candidatus Methanoperedentaceae</taxon>
        <taxon>Candidatus Methanoperedens</taxon>
    </lineage>
</organism>
<keyword evidence="1" id="KW-1133">Transmembrane helix</keyword>
<comment type="caution">
    <text evidence="2">The sequence shown here is derived from an EMBL/GenBank/DDBJ whole genome shotgun (WGS) entry which is preliminary data.</text>
</comment>
<evidence type="ECO:0000256" key="1">
    <source>
        <dbReference type="SAM" id="Phobius"/>
    </source>
</evidence>
<dbReference type="AlphaFoldDB" id="A0A0P7ZEY4"/>
<dbReference type="Proteomes" id="UP000050360">
    <property type="component" value="Unassembled WGS sequence"/>
</dbReference>
<feature type="transmembrane region" description="Helical" evidence="1">
    <location>
        <begin position="53"/>
        <end position="78"/>
    </location>
</feature>
<name>A0A0P7ZEY4_9EURY</name>
<feature type="transmembrane region" description="Helical" evidence="1">
    <location>
        <begin position="24"/>
        <end position="41"/>
    </location>
</feature>
<feature type="transmembrane region" description="Helical" evidence="1">
    <location>
        <begin position="221"/>
        <end position="239"/>
    </location>
</feature>